<dbReference type="PANTHER" id="PTHR43283">
    <property type="entry name" value="BETA-LACTAMASE-RELATED"/>
    <property type="match status" value="1"/>
</dbReference>
<evidence type="ECO:0000313" key="3">
    <source>
        <dbReference type="Proteomes" id="UP000253501"/>
    </source>
</evidence>
<sequence length="411" mass="44724">MLSCTAAVAIAPWWSAGWATTGRDALKSRADAVLHDHVSSGRVPGVVAALTDPTDTIYAGAQGTIGLGETAPISLDTVMAVFSMTKPLTSTAALQLVERGKLKLDEPAAKYLPQLSAVQVLEGYDASGAPRLRSPRRPVTLRHLLTHTSGFTYDIWDANLNRYYTEQNIPRLATRRKAALNVPIAFDPGDRWQYGIGIDWVGLLVEAASGQALGDYLERHLTGPLGMSSTGFQPSPEMRARLSKMHTRDNDGKLSVMAFAQQQNSEFEPGGSGLYSTAADYLKFLRMILNRGRAGGQQIVKPETVDLMSRNAIGPLRVGQLHTAIPFLSRNAEFFPDTPKTWSLAFMINESKAPTGRSAGSMAWAGLANTYFWIDPAKRIAGLAMMQLFPFVDPQALGVFLEFEKSAYMSI</sequence>
<dbReference type="Proteomes" id="UP000253501">
    <property type="component" value="Unassembled WGS sequence"/>
</dbReference>
<dbReference type="Gene3D" id="3.40.710.10">
    <property type="entry name" value="DD-peptidase/beta-lactamase superfamily"/>
    <property type="match status" value="1"/>
</dbReference>
<name>A0A367PH03_CUPNE</name>
<dbReference type="GO" id="GO:0016787">
    <property type="term" value="F:hydrolase activity"/>
    <property type="evidence" value="ECO:0007669"/>
    <property type="project" value="UniProtKB-KW"/>
</dbReference>
<protein>
    <submittedName>
        <fullName evidence="2">Class A beta-lactamase-related serine hydrolase</fullName>
    </submittedName>
</protein>
<dbReference type="InterPro" id="IPR050789">
    <property type="entry name" value="Diverse_Enzym_Activities"/>
</dbReference>
<dbReference type="SUPFAM" id="SSF56601">
    <property type="entry name" value="beta-lactamase/transpeptidase-like"/>
    <property type="match status" value="1"/>
</dbReference>
<reference evidence="2 3" key="1">
    <citation type="submission" date="2018-04" db="EMBL/GenBank/DDBJ databases">
        <title>Cupriavidus necator CR12 genome sequencing and assembly.</title>
        <authorList>
            <person name="Ben Fekih I."/>
            <person name="Mazhar H.S."/>
            <person name="Bello S.K."/>
            <person name="Rensing C."/>
        </authorList>
    </citation>
    <scope>NUCLEOTIDE SEQUENCE [LARGE SCALE GENOMIC DNA]</scope>
    <source>
        <strain evidence="2 3">CR12</strain>
    </source>
</reference>
<dbReference type="PANTHER" id="PTHR43283:SF3">
    <property type="entry name" value="BETA-LACTAMASE FAMILY PROTEIN (AFU_ORTHOLOGUE AFUA_5G07500)"/>
    <property type="match status" value="1"/>
</dbReference>
<keyword evidence="2" id="KW-0378">Hydrolase</keyword>
<dbReference type="Pfam" id="PF00144">
    <property type="entry name" value="Beta-lactamase"/>
    <property type="match status" value="1"/>
</dbReference>
<comment type="caution">
    <text evidence="2">The sequence shown here is derived from an EMBL/GenBank/DDBJ whole genome shotgun (WGS) entry which is preliminary data.</text>
</comment>
<feature type="domain" description="Beta-lactamase-related" evidence="1">
    <location>
        <begin position="31"/>
        <end position="391"/>
    </location>
</feature>
<accession>A0A367PH03</accession>
<proteinExistence type="predicted"/>
<dbReference type="AlphaFoldDB" id="A0A367PH03"/>
<evidence type="ECO:0000259" key="1">
    <source>
        <dbReference type="Pfam" id="PF00144"/>
    </source>
</evidence>
<dbReference type="InterPro" id="IPR012338">
    <property type="entry name" value="Beta-lactam/transpept-like"/>
</dbReference>
<dbReference type="EMBL" id="QDHA01000044">
    <property type="protein sequence ID" value="RCJ06813.1"/>
    <property type="molecule type" value="Genomic_DNA"/>
</dbReference>
<evidence type="ECO:0000313" key="2">
    <source>
        <dbReference type="EMBL" id="RCJ06813.1"/>
    </source>
</evidence>
<dbReference type="InterPro" id="IPR001466">
    <property type="entry name" value="Beta-lactam-related"/>
</dbReference>
<gene>
    <name evidence="2" type="ORF">DDK22_19360</name>
</gene>
<organism evidence="2 3">
    <name type="scientific">Cupriavidus necator</name>
    <name type="common">Alcaligenes eutrophus</name>
    <name type="synonym">Ralstonia eutropha</name>
    <dbReference type="NCBI Taxonomy" id="106590"/>
    <lineage>
        <taxon>Bacteria</taxon>
        <taxon>Pseudomonadati</taxon>
        <taxon>Pseudomonadota</taxon>
        <taxon>Betaproteobacteria</taxon>
        <taxon>Burkholderiales</taxon>
        <taxon>Burkholderiaceae</taxon>
        <taxon>Cupriavidus</taxon>
    </lineage>
</organism>